<feature type="transmembrane region" description="Helical" evidence="1">
    <location>
        <begin position="109"/>
        <end position="127"/>
    </location>
</feature>
<feature type="transmembrane region" description="Helical" evidence="1">
    <location>
        <begin position="7"/>
        <end position="29"/>
    </location>
</feature>
<reference evidence="2 3" key="1">
    <citation type="submission" date="2016-10" db="EMBL/GenBank/DDBJ databases">
        <authorList>
            <person name="de Groot N.N."/>
        </authorList>
    </citation>
    <scope>NUCLEOTIDE SEQUENCE [LARGE SCALE GENOMIC DNA]</scope>
    <source>
        <strain evidence="2 3">DSM 44149</strain>
    </source>
</reference>
<dbReference type="Proteomes" id="UP000183376">
    <property type="component" value="Chromosome I"/>
</dbReference>
<evidence type="ECO:0000313" key="3">
    <source>
        <dbReference type="Proteomes" id="UP000183376"/>
    </source>
</evidence>
<organism evidence="2 3">
    <name type="scientific">Allokutzneria albata</name>
    <name type="common">Kibdelosporangium albatum</name>
    <dbReference type="NCBI Taxonomy" id="211114"/>
    <lineage>
        <taxon>Bacteria</taxon>
        <taxon>Bacillati</taxon>
        <taxon>Actinomycetota</taxon>
        <taxon>Actinomycetes</taxon>
        <taxon>Pseudonocardiales</taxon>
        <taxon>Pseudonocardiaceae</taxon>
        <taxon>Allokutzneria</taxon>
    </lineage>
</organism>
<dbReference type="RefSeq" id="WP_030428315.1">
    <property type="nucleotide sequence ID" value="NZ_JOEF01000004.1"/>
</dbReference>
<protein>
    <submittedName>
        <fullName evidence="2">Uncharacterized protein</fullName>
    </submittedName>
</protein>
<proteinExistence type="predicted"/>
<keyword evidence="1" id="KW-1133">Transmembrane helix</keyword>
<sequence>MDKKNRVATIVLVASVFLLGAVPLALLAVNPAAGGYAALGGGVLVVGAVLALLVHKRRLPQPRPQGEDSEYGVERAIELRAVKDAFYLTVVALFVTEAVVLIGDLPAPSPVWFALGGLVVLAAARQVHTHRMI</sequence>
<feature type="transmembrane region" description="Helical" evidence="1">
    <location>
        <begin position="35"/>
        <end position="54"/>
    </location>
</feature>
<keyword evidence="3" id="KW-1185">Reference proteome</keyword>
<keyword evidence="1" id="KW-0472">Membrane</keyword>
<keyword evidence="1" id="KW-0812">Transmembrane</keyword>
<feature type="transmembrane region" description="Helical" evidence="1">
    <location>
        <begin position="85"/>
        <end position="103"/>
    </location>
</feature>
<dbReference type="STRING" id="211114.SAMN04489726_7737"/>
<evidence type="ECO:0000256" key="1">
    <source>
        <dbReference type="SAM" id="Phobius"/>
    </source>
</evidence>
<accession>A0A1H0DDB1</accession>
<evidence type="ECO:0000313" key="2">
    <source>
        <dbReference type="EMBL" id="SDN68175.1"/>
    </source>
</evidence>
<dbReference type="AlphaFoldDB" id="A0A1H0DDB1"/>
<gene>
    <name evidence="2" type="ORF">SAMN04489726_7737</name>
</gene>
<name>A0A1H0DDB1_ALLAB</name>
<dbReference type="EMBL" id="LT629701">
    <property type="protein sequence ID" value="SDN68175.1"/>
    <property type="molecule type" value="Genomic_DNA"/>
</dbReference>